<dbReference type="PANTHER" id="PTHR43078:SF6">
    <property type="entry name" value="UDP-GLUCURONIC ACID DECARBOXYLASE 1"/>
    <property type="match status" value="1"/>
</dbReference>
<evidence type="ECO:0000256" key="3">
    <source>
        <dbReference type="ARBA" id="ARBA00023027"/>
    </source>
</evidence>
<reference evidence="7" key="2">
    <citation type="submission" date="2011-01" db="EMBL/GenBank/DDBJ databases">
        <title>The Non-contiguous Finished genome of Clostridium papyrosolvens.</title>
        <authorList>
            <person name="Lucas S."/>
            <person name="Copeland A."/>
            <person name="Lapidus A."/>
            <person name="Cheng J.-F."/>
            <person name="Goodwin L."/>
            <person name="Pitluck S."/>
            <person name="Misra M."/>
            <person name="Chertkov O."/>
            <person name="Detter J.C."/>
            <person name="Han C."/>
            <person name="Tapia R."/>
            <person name="Land M."/>
            <person name="Hauser L."/>
            <person name="Kyrpides N."/>
            <person name="Ivanova N."/>
            <person name="Pagani I."/>
            <person name="Mouttaki H."/>
            <person name="He Z."/>
            <person name="Zhou J."/>
            <person name="Hemme C.L."/>
            <person name="Woyke T."/>
        </authorList>
    </citation>
    <scope>NUCLEOTIDE SEQUENCE [LARGE SCALE GENOMIC DNA]</scope>
    <source>
        <strain evidence="7">DSM 2782</strain>
    </source>
</reference>
<protein>
    <submittedName>
        <fullName evidence="7">NAD-dependent epimerase/dehydratase</fullName>
    </submittedName>
</protein>
<comment type="caution">
    <text evidence="7">The sequence shown here is derived from an EMBL/GenBank/DDBJ whole genome shotgun (WGS) entry which is preliminary data.</text>
</comment>
<evidence type="ECO:0000256" key="5">
    <source>
        <dbReference type="SAM" id="Phobius"/>
    </source>
</evidence>
<dbReference type="eggNOG" id="COG0451">
    <property type="taxonomic scope" value="Bacteria"/>
</dbReference>
<accession>F1TFE1</accession>
<keyword evidence="5" id="KW-0472">Membrane</keyword>
<organism evidence="7 8">
    <name type="scientific">Ruminiclostridium papyrosolvens DSM 2782</name>
    <dbReference type="NCBI Taxonomy" id="588581"/>
    <lineage>
        <taxon>Bacteria</taxon>
        <taxon>Bacillati</taxon>
        <taxon>Bacillota</taxon>
        <taxon>Clostridia</taxon>
        <taxon>Eubacteriales</taxon>
        <taxon>Oscillospiraceae</taxon>
        <taxon>Ruminiclostridium</taxon>
    </lineage>
</organism>
<dbReference type="Proteomes" id="UP000003860">
    <property type="component" value="Unassembled WGS sequence"/>
</dbReference>
<dbReference type="GO" id="GO:0042732">
    <property type="term" value="P:D-xylose metabolic process"/>
    <property type="evidence" value="ECO:0007669"/>
    <property type="project" value="InterPro"/>
</dbReference>
<dbReference type="OrthoDB" id="9811743at2"/>
<keyword evidence="5" id="KW-1133">Transmembrane helix</keyword>
<evidence type="ECO:0000313" key="8">
    <source>
        <dbReference type="Proteomes" id="UP000003860"/>
    </source>
</evidence>
<gene>
    <name evidence="7" type="ORF">Cpap_1405</name>
</gene>
<dbReference type="STRING" id="588581.Cpap_1405"/>
<comment type="cofactor">
    <cofactor evidence="1">
        <name>NAD(+)</name>
        <dbReference type="ChEBI" id="CHEBI:57540"/>
    </cofactor>
</comment>
<dbReference type="AlphaFoldDB" id="F1TFE1"/>
<dbReference type="EMBL" id="ACXX02000011">
    <property type="protein sequence ID" value="EGD46865.1"/>
    <property type="molecule type" value="Genomic_DNA"/>
</dbReference>
<keyword evidence="4" id="KW-0456">Lyase</keyword>
<evidence type="ECO:0000259" key="6">
    <source>
        <dbReference type="Pfam" id="PF01370"/>
    </source>
</evidence>
<dbReference type="InterPro" id="IPR001509">
    <property type="entry name" value="Epimerase_deHydtase"/>
</dbReference>
<proteinExistence type="predicted"/>
<dbReference type="Gene3D" id="3.40.50.720">
    <property type="entry name" value="NAD(P)-binding Rossmann-like Domain"/>
    <property type="match status" value="1"/>
</dbReference>
<dbReference type="GO" id="GO:0048040">
    <property type="term" value="F:UDP-glucuronate decarboxylase activity"/>
    <property type="evidence" value="ECO:0007669"/>
    <property type="project" value="TreeGrafter"/>
</dbReference>
<evidence type="ECO:0000313" key="7">
    <source>
        <dbReference type="EMBL" id="EGD46865.1"/>
    </source>
</evidence>
<evidence type="ECO:0000256" key="4">
    <source>
        <dbReference type="ARBA" id="ARBA00023239"/>
    </source>
</evidence>
<dbReference type="RefSeq" id="WP_004620926.1">
    <property type="nucleotide sequence ID" value="NZ_ACXX02000011.1"/>
</dbReference>
<evidence type="ECO:0000256" key="2">
    <source>
        <dbReference type="ARBA" id="ARBA00022793"/>
    </source>
</evidence>
<dbReference type="GO" id="GO:0005737">
    <property type="term" value="C:cytoplasm"/>
    <property type="evidence" value="ECO:0007669"/>
    <property type="project" value="TreeGrafter"/>
</dbReference>
<keyword evidence="8" id="KW-1185">Reference proteome</keyword>
<dbReference type="PANTHER" id="PTHR43078">
    <property type="entry name" value="UDP-GLUCURONIC ACID DECARBOXYLASE-RELATED"/>
    <property type="match status" value="1"/>
</dbReference>
<keyword evidence="5" id="KW-0812">Transmembrane</keyword>
<dbReference type="InterPro" id="IPR036291">
    <property type="entry name" value="NAD(P)-bd_dom_sf"/>
</dbReference>
<feature type="transmembrane region" description="Helical" evidence="5">
    <location>
        <begin position="21"/>
        <end position="43"/>
    </location>
</feature>
<sequence length="350" mass="39680">MDKYIKEDCMEYLNKIDMSPLYNKTVLITGANGLIGTYIIYMLHLANLIKGAEIKIHAISRSKPCEALASIFEQNYSFYSEDLNNMDFDKFKVKADYIIHGATYAQPGKFLRNYLDTIHLNTIVTEKLLQKAKRDSSVILFLSSSEIYGEPDSDNIPTTESYPGFCSPVNVRAVYSESKRMGETLCFAYRHYEGVEAKVARISMTYGPGVKGDDERVLGQFIRRALEKKNITMLDDGSKIRTFCYIADCALVLLHIIAYGNDFVYNVGGWDSISIKTLAQEVCSVTGSTLTIDNQQKKQAIEEIKVSPDKVQLDISKICSEFGLTDFKSLREGLVRTVEWNKNKWNLQMK</sequence>
<reference evidence="7" key="1">
    <citation type="submission" date="2009-07" db="EMBL/GenBank/DDBJ databases">
        <authorList>
            <consortium name="US DOE Joint Genome Institute (JGI-PGF)"/>
            <person name="Lucas S."/>
            <person name="Copeland A."/>
            <person name="Lapidus A."/>
            <person name="Glavina del Rio T."/>
            <person name="Tice H."/>
            <person name="Bruce D."/>
            <person name="Goodwin L."/>
            <person name="Pitluck S."/>
            <person name="Larimer F."/>
            <person name="Land M.L."/>
            <person name="Mouttaki H."/>
            <person name="He Z."/>
            <person name="Zhou J."/>
            <person name="Hemme C.L."/>
        </authorList>
    </citation>
    <scope>NUCLEOTIDE SEQUENCE</scope>
    <source>
        <strain evidence="7">DSM 2782</strain>
    </source>
</reference>
<dbReference type="InterPro" id="IPR044516">
    <property type="entry name" value="UXS-like"/>
</dbReference>
<name>F1TFE1_9FIRM</name>
<dbReference type="Pfam" id="PF01370">
    <property type="entry name" value="Epimerase"/>
    <property type="match status" value="1"/>
</dbReference>
<dbReference type="SUPFAM" id="SSF51735">
    <property type="entry name" value="NAD(P)-binding Rossmann-fold domains"/>
    <property type="match status" value="1"/>
</dbReference>
<feature type="domain" description="NAD-dependent epimerase/dehydratase" evidence="6">
    <location>
        <begin position="26"/>
        <end position="268"/>
    </location>
</feature>
<keyword evidence="3" id="KW-0520">NAD</keyword>
<evidence type="ECO:0000256" key="1">
    <source>
        <dbReference type="ARBA" id="ARBA00001911"/>
    </source>
</evidence>
<dbReference type="GO" id="GO:0070403">
    <property type="term" value="F:NAD+ binding"/>
    <property type="evidence" value="ECO:0007669"/>
    <property type="project" value="InterPro"/>
</dbReference>
<keyword evidence="2" id="KW-0210">Decarboxylase</keyword>